<dbReference type="AlphaFoldDB" id="A0A0S2DNB6"/>
<name>A0A0S2DNB6_LYSEN</name>
<dbReference type="KEGG" id="lez:GLE_4450"/>
<proteinExistence type="predicted"/>
<reference evidence="1 2" key="1">
    <citation type="submission" date="2015-11" db="EMBL/GenBank/DDBJ databases">
        <title>Genome sequences of Lysobacter enzymogenes strain C3 and Lysobacter antibioticus ATCC 29479.</title>
        <authorList>
            <person name="Kobayashi D.Y."/>
        </authorList>
    </citation>
    <scope>NUCLEOTIDE SEQUENCE [LARGE SCALE GENOMIC DNA]</scope>
    <source>
        <strain evidence="1 2">C3</strain>
    </source>
</reference>
<gene>
    <name evidence="1" type="ORF">GLE_4450</name>
</gene>
<accession>A0A0S2DNB6</accession>
<evidence type="ECO:0000313" key="2">
    <source>
        <dbReference type="Proteomes" id="UP000061569"/>
    </source>
</evidence>
<sequence length="51" mass="5367">MTKTDLSNRVSAIVAAAPGFKRAVPGLDRAGRAAFRTTAAAPLRRSVGERQ</sequence>
<dbReference type="PATRIC" id="fig|69.6.peg.4387"/>
<organism evidence="1 2">
    <name type="scientific">Lysobacter enzymogenes</name>
    <dbReference type="NCBI Taxonomy" id="69"/>
    <lineage>
        <taxon>Bacteria</taxon>
        <taxon>Pseudomonadati</taxon>
        <taxon>Pseudomonadota</taxon>
        <taxon>Gammaproteobacteria</taxon>
        <taxon>Lysobacterales</taxon>
        <taxon>Lysobacteraceae</taxon>
        <taxon>Lysobacter</taxon>
    </lineage>
</organism>
<protein>
    <submittedName>
        <fullName evidence="1">Uncharacterized protein</fullName>
    </submittedName>
</protein>
<evidence type="ECO:0000313" key="1">
    <source>
        <dbReference type="EMBL" id="ALN59791.1"/>
    </source>
</evidence>
<dbReference type="Proteomes" id="UP000061569">
    <property type="component" value="Chromosome"/>
</dbReference>
<dbReference type="EMBL" id="CP013140">
    <property type="protein sequence ID" value="ALN59791.1"/>
    <property type="molecule type" value="Genomic_DNA"/>
</dbReference>